<evidence type="ECO:0000256" key="11">
    <source>
        <dbReference type="ARBA" id="ARBA00033381"/>
    </source>
</evidence>
<dbReference type="InterPro" id="IPR015424">
    <property type="entry name" value="PyrdxlP-dep_Trfase"/>
</dbReference>
<dbReference type="RefSeq" id="WP_044519502.1">
    <property type="nucleotide sequence ID" value="NZ_HG322951.1"/>
</dbReference>
<comment type="caution">
    <text evidence="15">The sequence shown here is derived from an EMBL/GenBank/DDBJ whole genome shotgun (WGS) entry which is preliminary data.</text>
</comment>
<evidence type="ECO:0000256" key="9">
    <source>
        <dbReference type="ARBA" id="ARBA00023315"/>
    </source>
</evidence>
<evidence type="ECO:0000256" key="7">
    <source>
        <dbReference type="ARBA" id="ARBA00022756"/>
    </source>
</evidence>
<dbReference type="InterPro" id="IPR050087">
    <property type="entry name" value="AON_synthase_class-II"/>
</dbReference>
<dbReference type="PROSITE" id="PS00599">
    <property type="entry name" value="AA_TRANSFER_CLASS_2"/>
    <property type="match status" value="1"/>
</dbReference>
<keyword evidence="9" id="KW-0012">Acyltransferase</keyword>
<comment type="catalytic activity">
    <reaction evidence="12">
        <text>6-carboxyhexanoyl-[ACP] + L-alanine + H(+) = (8S)-8-amino-7-oxononanoate + holo-[ACP] + CO2</text>
        <dbReference type="Rhea" id="RHEA:42288"/>
        <dbReference type="Rhea" id="RHEA-COMP:9685"/>
        <dbReference type="Rhea" id="RHEA-COMP:9955"/>
        <dbReference type="ChEBI" id="CHEBI:15378"/>
        <dbReference type="ChEBI" id="CHEBI:16526"/>
        <dbReference type="ChEBI" id="CHEBI:57972"/>
        <dbReference type="ChEBI" id="CHEBI:64479"/>
        <dbReference type="ChEBI" id="CHEBI:78846"/>
        <dbReference type="ChEBI" id="CHEBI:149468"/>
        <dbReference type="EC" id="2.3.1.47"/>
    </reaction>
</comment>
<dbReference type="SUPFAM" id="SSF53383">
    <property type="entry name" value="PLP-dependent transferases"/>
    <property type="match status" value="1"/>
</dbReference>
<protein>
    <recommendedName>
        <fullName evidence="5">8-amino-7-oxononanoate synthase</fullName>
        <ecNumber evidence="5">2.3.1.47</ecNumber>
    </recommendedName>
    <alternativeName>
        <fullName evidence="10">7-keto-8-amino-pelargonic acid synthase</fullName>
    </alternativeName>
    <alternativeName>
        <fullName evidence="11">8-amino-7-ketopelargonate synthase</fullName>
    </alternativeName>
</protein>
<dbReference type="EC" id="2.3.1.47" evidence="5"/>
<dbReference type="GO" id="GO:0009102">
    <property type="term" value="P:biotin biosynthetic process"/>
    <property type="evidence" value="ECO:0007669"/>
    <property type="project" value="UniProtKB-KW"/>
</dbReference>
<proteinExistence type="inferred from homology"/>
<dbReference type="PANTHER" id="PTHR13693">
    <property type="entry name" value="CLASS II AMINOTRANSFERASE/8-AMINO-7-OXONONANOATE SYNTHASE"/>
    <property type="match status" value="1"/>
</dbReference>
<evidence type="ECO:0000259" key="14">
    <source>
        <dbReference type="Pfam" id="PF00155"/>
    </source>
</evidence>
<keyword evidence="8 13" id="KW-0663">Pyridoxal phosphate</keyword>
<dbReference type="AlphaFoldDB" id="A0A7X6RU07"/>
<evidence type="ECO:0000256" key="5">
    <source>
        <dbReference type="ARBA" id="ARBA00013187"/>
    </source>
</evidence>
<comment type="pathway">
    <text evidence="2">Cofactor biosynthesis; biotin biosynthesis.</text>
</comment>
<dbReference type="GO" id="GO:0008710">
    <property type="term" value="F:8-amino-7-oxononanoate synthase activity"/>
    <property type="evidence" value="ECO:0007669"/>
    <property type="project" value="UniProtKB-EC"/>
</dbReference>
<dbReference type="Gene3D" id="3.90.1150.10">
    <property type="entry name" value="Aspartate Aminotransferase, domain 1"/>
    <property type="match status" value="1"/>
</dbReference>
<evidence type="ECO:0000256" key="4">
    <source>
        <dbReference type="ARBA" id="ARBA00011738"/>
    </source>
</evidence>
<comment type="subunit">
    <text evidence="4">Homodimer.</text>
</comment>
<evidence type="ECO:0000256" key="10">
    <source>
        <dbReference type="ARBA" id="ARBA00032610"/>
    </source>
</evidence>
<evidence type="ECO:0000256" key="13">
    <source>
        <dbReference type="RuleBase" id="RU003693"/>
    </source>
</evidence>
<reference evidence="15 16" key="1">
    <citation type="submission" date="2020-04" db="EMBL/GenBank/DDBJ databases">
        <title>MicrobeNet Type strains.</title>
        <authorList>
            <person name="Nicholson A.C."/>
        </authorList>
    </citation>
    <scope>NUCLEOTIDE SEQUENCE [LARGE SCALE GENOMIC DNA]</scope>
    <source>
        <strain evidence="15 16">ATCC 700731</strain>
    </source>
</reference>
<evidence type="ECO:0000256" key="3">
    <source>
        <dbReference type="ARBA" id="ARBA00010008"/>
    </source>
</evidence>
<dbReference type="Gene3D" id="3.40.640.10">
    <property type="entry name" value="Type I PLP-dependent aspartate aminotransferase-like (Major domain)"/>
    <property type="match status" value="1"/>
</dbReference>
<evidence type="ECO:0000313" key="16">
    <source>
        <dbReference type="Proteomes" id="UP000518188"/>
    </source>
</evidence>
<gene>
    <name evidence="15" type="ORF">HGA11_02650</name>
</gene>
<evidence type="ECO:0000256" key="8">
    <source>
        <dbReference type="ARBA" id="ARBA00022898"/>
    </source>
</evidence>
<dbReference type="InterPro" id="IPR015421">
    <property type="entry name" value="PyrdxlP-dep_Trfase_major"/>
</dbReference>
<sequence>MTRTDLSPLAWLADVEQQRREAGLRRELRTRPAVATELDLASNDYLGLSQHPEVLDGGIEALRTWGAGAGGSRLVTGNTELHEGFETALATFVGAESALVFSSGYTANLGAVVALSGPGSLLVSDALTHASLVDACRLSRARVTVTPHRDVDAVDAALSARTEERAVVLTESVFSTDGALAPLRELHAVCRRHGALLLVDEAHGLGVRGPGGQGLLYETGLAGAPDVVMTTTLSKALGSQGGVVLGPEPIRAHLIDAARPFIFDTGLAPAAVGAAWAALRVLIAEPQRAQAVLDHAAELARISGDTAVPDSAVVSVILGEPEVAVAAAAACLDRGVRVGCFRPPTVPEGTSRLRLTARASLTADEMDLARQVLTEVLSKARL</sequence>
<dbReference type="GO" id="GO:0030170">
    <property type="term" value="F:pyridoxal phosphate binding"/>
    <property type="evidence" value="ECO:0007669"/>
    <property type="project" value="InterPro"/>
</dbReference>
<evidence type="ECO:0000256" key="1">
    <source>
        <dbReference type="ARBA" id="ARBA00001933"/>
    </source>
</evidence>
<keyword evidence="6" id="KW-0808">Transferase</keyword>
<evidence type="ECO:0000256" key="6">
    <source>
        <dbReference type="ARBA" id="ARBA00022679"/>
    </source>
</evidence>
<dbReference type="InterPro" id="IPR004839">
    <property type="entry name" value="Aminotransferase_I/II_large"/>
</dbReference>
<dbReference type="InterPro" id="IPR001917">
    <property type="entry name" value="Aminotrans_II_pyridoxalP_BS"/>
</dbReference>
<comment type="similarity">
    <text evidence="3">Belongs to the class-II pyridoxal-phosphate-dependent aminotransferase family. BioF subfamily.</text>
</comment>
<accession>A0A7X6RU07</accession>
<comment type="cofactor">
    <cofactor evidence="1 13">
        <name>pyridoxal 5'-phosphate</name>
        <dbReference type="ChEBI" id="CHEBI:597326"/>
    </cofactor>
</comment>
<evidence type="ECO:0000256" key="12">
    <source>
        <dbReference type="ARBA" id="ARBA00047715"/>
    </source>
</evidence>
<organism evidence="15 16">
    <name type="scientific">Mycolicibacterium septicum DSM 44393</name>
    <dbReference type="NCBI Taxonomy" id="1341646"/>
    <lineage>
        <taxon>Bacteria</taxon>
        <taxon>Bacillati</taxon>
        <taxon>Actinomycetota</taxon>
        <taxon>Actinomycetes</taxon>
        <taxon>Mycobacteriales</taxon>
        <taxon>Mycobacteriaceae</taxon>
        <taxon>Mycolicibacterium</taxon>
    </lineage>
</organism>
<evidence type="ECO:0000256" key="2">
    <source>
        <dbReference type="ARBA" id="ARBA00004746"/>
    </source>
</evidence>
<dbReference type="Proteomes" id="UP000518188">
    <property type="component" value="Unassembled WGS sequence"/>
</dbReference>
<dbReference type="EMBL" id="JAAXPJ010000001">
    <property type="protein sequence ID" value="NKZ09864.1"/>
    <property type="molecule type" value="Genomic_DNA"/>
</dbReference>
<dbReference type="InterPro" id="IPR015422">
    <property type="entry name" value="PyrdxlP-dep_Trfase_small"/>
</dbReference>
<feature type="domain" description="Aminotransferase class I/classII large" evidence="14">
    <location>
        <begin position="38"/>
        <end position="371"/>
    </location>
</feature>
<keyword evidence="7" id="KW-0093">Biotin biosynthesis</keyword>
<dbReference type="PANTHER" id="PTHR13693:SF100">
    <property type="entry name" value="8-AMINO-7-OXONONANOATE SYNTHASE"/>
    <property type="match status" value="1"/>
</dbReference>
<name>A0A7X6RU07_9MYCO</name>
<evidence type="ECO:0000313" key="15">
    <source>
        <dbReference type="EMBL" id="NKZ09864.1"/>
    </source>
</evidence>
<dbReference type="Pfam" id="PF00155">
    <property type="entry name" value="Aminotran_1_2"/>
    <property type="match status" value="1"/>
</dbReference>